<reference evidence="1" key="1">
    <citation type="submission" date="2022-07" db="EMBL/GenBank/DDBJ databases">
        <title>Fungi with potential for degradation of polypropylene.</title>
        <authorList>
            <person name="Gostincar C."/>
        </authorList>
    </citation>
    <scope>NUCLEOTIDE SEQUENCE</scope>
    <source>
        <strain evidence="1">EXF-13287</strain>
    </source>
</reference>
<comment type="caution">
    <text evidence="1">The sequence shown here is derived from an EMBL/GenBank/DDBJ whole genome shotgun (WGS) entry which is preliminary data.</text>
</comment>
<dbReference type="Proteomes" id="UP001174691">
    <property type="component" value="Unassembled WGS sequence"/>
</dbReference>
<dbReference type="SUPFAM" id="SSF49777">
    <property type="entry name" value="PEBP-like"/>
    <property type="match status" value="1"/>
</dbReference>
<sequence>MAAYLEVTLAWLFKNQKGRDAKSFYTVPAFDNHKEQTIEITSPDCGPSPAALSVDYTFDAPGGAAKIPSLEWKAPTDIATSVKEWLLVSEDPDVPLPTPIAHGIYMGIPPGKTSVSNSDFEVEDASQCLVKGGFHYQPRRGKVYIPPRPLMNHGPHRYFFQIVALNEPLDRELIKSKPSKEQIAEAIRGKVLGWGLWVGSCERKWS</sequence>
<evidence type="ECO:0000313" key="2">
    <source>
        <dbReference type="Proteomes" id="UP001174691"/>
    </source>
</evidence>
<evidence type="ECO:0000313" key="1">
    <source>
        <dbReference type="EMBL" id="KAJ9165472.1"/>
    </source>
</evidence>
<dbReference type="CDD" id="cd00457">
    <property type="entry name" value="PEBP"/>
    <property type="match status" value="1"/>
</dbReference>
<protein>
    <submittedName>
        <fullName evidence="1">PEBP-like protein</fullName>
    </submittedName>
</protein>
<dbReference type="InterPro" id="IPR008914">
    <property type="entry name" value="PEBP"/>
</dbReference>
<organism evidence="1 2">
    <name type="scientific">Coniochaeta hoffmannii</name>
    <dbReference type="NCBI Taxonomy" id="91930"/>
    <lineage>
        <taxon>Eukaryota</taxon>
        <taxon>Fungi</taxon>
        <taxon>Dikarya</taxon>
        <taxon>Ascomycota</taxon>
        <taxon>Pezizomycotina</taxon>
        <taxon>Sordariomycetes</taxon>
        <taxon>Sordariomycetidae</taxon>
        <taxon>Coniochaetales</taxon>
        <taxon>Coniochaetaceae</taxon>
        <taxon>Coniochaeta</taxon>
    </lineage>
</organism>
<gene>
    <name evidence="1" type="ORF">NKR19_g380</name>
</gene>
<proteinExistence type="predicted"/>
<keyword evidence="2" id="KW-1185">Reference proteome</keyword>
<dbReference type="Gene3D" id="3.90.280.10">
    <property type="entry name" value="PEBP-like"/>
    <property type="match status" value="1"/>
</dbReference>
<dbReference type="Pfam" id="PF01161">
    <property type="entry name" value="PBP"/>
    <property type="match status" value="1"/>
</dbReference>
<accession>A0AA38SMC7</accession>
<dbReference type="EMBL" id="JANBVN010000003">
    <property type="protein sequence ID" value="KAJ9165472.1"/>
    <property type="molecule type" value="Genomic_DNA"/>
</dbReference>
<name>A0AA38SMC7_9PEZI</name>
<dbReference type="InterPro" id="IPR049556">
    <property type="entry name" value="PhiB"/>
</dbReference>
<dbReference type="AlphaFoldDB" id="A0AA38SMC7"/>
<dbReference type="InterPro" id="IPR036610">
    <property type="entry name" value="PEBP-like_sf"/>
</dbReference>